<evidence type="ECO:0000256" key="4">
    <source>
        <dbReference type="ARBA" id="ARBA00023136"/>
    </source>
</evidence>
<proteinExistence type="inferred from homology"/>
<evidence type="ECO:0000313" key="9">
    <source>
        <dbReference type="Proteomes" id="UP001221413"/>
    </source>
</evidence>
<feature type="domain" description="Rhodopsin" evidence="7">
    <location>
        <begin position="59"/>
        <end position="244"/>
    </location>
</feature>
<evidence type="ECO:0000256" key="3">
    <source>
        <dbReference type="ARBA" id="ARBA00022989"/>
    </source>
</evidence>
<keyword evidence="4 6" id="KW-0472">Membrane</keyword>
<dbReference type="AlphaFoldDB" id="A0AAD6J2N3"/>
<keyword evidence="9" id="KW-1185">Reference proteome</keyword>
<dbReference type="PANTHER" id="PTHR33048">
    <property type="entry name" value="PTH11-LIKE INTEGRAL MEMBRANE PROTEIN (AFU_ORTHOLOGUE AFUA_5G11245)"/>
    <property type="match status" value="1"/>
</dbReference>
<dbReference type="InterPro" id="IPR052337">
    <property type="entry name" value="SAT4-like"/>
</dbReference>
<name>A0AAD6J2N3_DREDA</name>
<evidence type="ECO:0000256" key="2">
    <source>
        <dbReference type="ARBA" id="ARBA00022692"/>
    </source>
</evidence>
<keyword evidence="3 6" id="KW-1133">Transmembrane helix</keyword>
<dbReference type="EMBL" id="JAQGDS010000003">
    <property type="protein sequence ID" value="KAJ6262489.1"/>
    <property type="molecule type" value="Genomic_DNA"/>
</dbReference>
<dbReference type="Proteomes" id="UP001221413">
    <property type="component" value="Unassembled WGS sequence"/>
</dbReference>
<evidence type="ECO:0000256" key="6">
    <source>
        <dbReference type="SAM" id="Phobius"/>
    </source>
</evidence>
<feature type="transmembrane region" description="Helical" evidence="6">
    <location>
        <begin position="41"/>
        <end position="63"/>
    </location>
</feature>
<dbReference type="InterPro" id="IPR049326">
    <property type="entry name" value="Rhodopsin_dom_fungi"/>
</dbReference>
<evidence type="ECO:0000256" key="1">
    <source>
        <dbReference type="ARBA" id="ARBA00004141"/>
    </source>
</evidence>
<comment type="similarity">
    <text evidence="5">Belongs to the SAT4 family.</text>
</comment>
<gene>
    <name evidence="8" type="ORF">Dda_3299</name>
</gene>
<comment type="subcellular location">
    <subcellularLocation>
        <location evidence="1">Membrane</location>
        <topology evidence="1">Multi-pass membrane protein</topology>
    </subcellularLocation>
</comment>
<organism evidence="8 9">
    <name type="scientific">Drechslerella dactyloides</name>
    <name type="common">Nematode-trapping fungus</name>
    <name type="synonym">Arthrobotrys dactyloides</name>
    <dbReference type="NCBI Taxonomy" id="74499"/>
    <lineage>
        <taxon>Eukaryota</taxon>
        <taxon>Fungi</taxon>
        <taxon>Dikarya</taxon>
        <taxon>Ascomycota</taxon>
        <taxon>Pezizomycotina</taxon>
        <taxon>Orbiliomycetes</taxon>
        <taxon>Orbiliales</taxon>
        <taxon>Orbiliaceae</taxon>
        <taxon>Drechslerella</taxon>
    </lineage>
</organism>
<comment type="caution">
    <text evidence="8">The sequence shown here is derived from an EMBL/GenBank/DDBJ whole genome shotgun (WGS) entry which is preliminary data.</text>
</comment>
<feature type="transmembrane region" description="Helical" evidence="6">
    <location>
        <begin position="154"/>
        <end position="177"/>
    </location>
</feature>
<dbReference type="Pfam" id="PF20684">
    <property type="entry name" value="Fung_rhodopsin"/>
    <property type="match status" value="1"/>
</dbReference>
<evidence type="ECO:0000256" key="5">
    <source>
        <dbReference type="ARBA" id="ARBA00038359"/>
    </source>
</evidence>
<sequence length="245" mass="27640">MSATTSSISPWSTLPDDLRPMLDPPPGVTPNFNIENHEGQFIIVSVAITLPLAIVACSLRLYTRAFLIRSFQTDDYLTIFAMVSALAFEICAIHSSSLGLGKDMWNIPWTRMTSVLEFFIATELIYFVSICFCKLTILAFYLRFIVSMNKIQRFFIRASIAAVIIYNIVTILILLFACRPVRALWNFDYDRSKCRNTDAIFFVNAALNTVTDLAILVIPLPMLWTIQMRTSKKIGLIALFITGGL</sequence>
<feature type="transmembrane region" description="Helical" evidence="6">
    <location>
        <begin position="118"/>
        <end position="142"/>
    </location>
</feature>
<feature type="transmembrane region" description="Helical" evidence="6">
    <location>
        <begin position="75"/>
        <end position="98"/>
    </location>
</feature>
<reference evidence="8" key="1">
    <citation type="submission" date="2023-01" db="EMBL/GenBank/DDBJ databases">
        <title>The chitinases involved in constricting ring structure development in the nematode-trapping fungus Drechslerella dactyloides.</title>
        <authorList>
            <person name="Wang R."/>
            <person name="Zhang L."/>
            <person name="Tang P."/>
            <person name="Li S."/>
            <person name="Liang L."/>
        </authorList>
    </citation>
    <scope>NUCLEOTIDE SEQUENCE</scope>
    <source>
        <strain evidence="8">YMF1.00031</strain>
    </source>
</reference>
<evidence type="ECO:0000313" key="8">
    <source>
        <dbReference type="EMBL" id="KAJ6262489.1"/>
    </source>
</evidence>
<evidence type="ECO:0000259" key="7">
    <source>
        <dbReference type="Pfam" id="PF20684"/>
    </source>
</evidence>
<feature type="transmembrane region" description="Helical" evidence="6">
    <location>
        <begin position="199"/>
        <end position="224"/>
    </location>
</feature>
<dbReference type="PANTHER" id="PTHR33048:SF47">
    <property type="entry name" value="INTEGRAL MEMBRANE PROTEIN-RELATED"/>
    <property type="match status" value="1"/>
</dbReference>
<keyword evidence="2 6" id="KW-0812">Transmembrane</keyword>
<accession>A0AAD6J2N3</accession>
<dbReference type="GO" id="GO:0016020">
    <property type="term" value="C:membrane"/>
    <property type="evidence" value="ECO:0007669"/>
    <property type="project" value="UniProtKB-SubCell"/>
</dbReference>
<protein>
    <recommendedName>
        <fullName evidence="7">Rhodopsin domain-containing protein</fullName>
    </recommendedName>
</protein>